<dbReference type="GO" id="GO:0005737">
    <property type="term" value="C:cytoplasm"/>
    <property type="evidence" value="ECO:0000318"/>
    <property type="project" value="GO_Central"/>
</dbReference>
<dbReference type="PANTHER" id="PTHR13058:SF19">
    <property type="entry name" value="LD40940P"/>
    <property type="match status" value="1"/>
</dbReference>
<dbReference type="AlphaFoldDB" id="B7PSW8"/>
<dbReference type="EMBL" id="ABJB011119797">
    <property type="status" value="NOT_ANNOTATED_CDS"/>
    <property type="molecule type" value="Genomic_DNA"/>
</dbReference>
<dbReference type="GO" id="GO:0003676">
    <property type="term" value="F:nucleic acid binding"/>
    <property type="evidence" value="ECO:0007669"/>
    <property type="project" value="InterPro"/>
</dbReference>
<dbReference type="SMART" id="SM00479">
    <property type="entry name" value="EXOIII"/>
    <property type="match status" value="1"/>
</dbReference>
<dbReference type="GO" id="GO:0008296">
    <property type="term" value="F:3'-5'-DNA exonuclease activity"/>
    <property type="evidence" value="ECO:0000318"/>
    <property type="project" value="GO_Central"/>
</dbReference>
<evidence type="ECO:0000256" key="6">
    <source>
        <dbReference type="ARBA" id="ARBA00022842"/>
    </source>
</evidence>
<dbReference type="PaxDb" id="6945-B7PSW8"/>
<dbReference type="InterPro" id="IPR013520">
    <property type="entry name" value="Ribonucl_H"/>
</dbReference>
<proteinExistence type="evidence at protein level"/>
<dbReference type="Proteomes" id="UP000001555">
    <property type="component" value="Unassembled WGS sequence"/>
</dbReference>
<dbReference type="PANTHER" id="PTHR13058">
    <property type="entry name" value="THREE PRIME REPAIR EXONUCLEASE 1, 2"/>
    <property type="match status" value="1"/>
</dbReference>
<dbReference type="Gene3D" id="3.30.420.10">
    <property type="entry name" value="Ribonuclease H-like superfamily/Ribonuclease H"/>
    <property type="match status" value="1"/>
</dbReference>
<gene>
    <name evidence="9" type="ORF">IscW_ISCW008245</name>
</gene>
<keyword evidence="2" id="KW-0540">Nuclease</keyword>
<name>B7PSW8_IXOSC</name>
<dbReference type="GO" id="GO:0046872">
    <property type="term" value="F:metal ion binding"/>
    <property type="evidence" value="ECO:0007669"/>
    <property type="project" value="UniProtKB-KW"/>
</dbReference>
<keyword evidence="4 9" id="KW-0378">Hydrolase</keyword>
<organism>
    <name type="scientific">Ixodes scapularis</name>
    <name type="common">Black-legged tick</name>
    <name type="synonym">Deer tick</name>
    <dbReference type="NCBI Taxonomy" id="6945"/>
    <lineage>
        <taxon>Eukaryota</taxon>
        <taxon>Metazoa</taxon>
        <taxon>Ecdysozoa</taxon>
        <taxon>Arthropoda</taxon>
        <taxon>Chelicerata</taxon>
        <taxon>Arachnida</taxon>
        <taxon>Acari</taxon>
        <taxon>Parasitiformes</taxon>
        <taxon>Ixodida</taxon>
        <taxon>Ixodoidea</taxon>
        <taxon>Ixodidae</taxon>
        <taxon>Ixodinae</taxon>
        <taxon>Ixodes</taxon>
    </lineage>
</organism>
<dbReference type="EMBL" id="ABJB010071876">
    <property type="status" value="NOT_ANNOTATED_CDS"/>
    <property type="molecule type" value="Genomic_DNA"/>
</dbReference>
<accession>B7PSW8</accession>
<dbReference type="Pfam" id="PF00929">
    <property type="entry name" value="RNase_T"/>
    <property type="match status" value="1"/>
</dbReference>
<evidence type="ECO:0000259" key="8">
    <source>
        <dbReference type="SMART" id="SM00479"/>
    </source>
</evidence>
<evidence type="ECO:0000313" key="9">
    <source>
        <dbReference type="EMBL" id="EEC09690.1"/>
    </source>
</evidence>
<dbReference type="InterPro" id="IPR040393">
    <property type="entry name" value="TREX1/2"/>
</dbReference>
<feature type="non-terminal residue" evidence="9">
    <location>
        <position position="192"/>
    </location>
</feature>
<reference evidence="10" key="2">
    <citation type="submission" date="2020-05" db="UniProtKB">
        <authorList>
            <consortium name="EnsemblMetazoa"/>
        </authorList>
    </citation>
    <scope>IDENTIFICATION</scope>
    <source>
        <strain evidence="10">wikel</strain>
    </source>
</reference>
<dbReference type="HOGENOM" id="CLU_067419_1_0_1"/>
<keyword evidence="6" id="KW-0460">Magnesium</keyword>
<dbReference type="VEuPathDB" id="VectorBase:ISCW008245"/>
<protein>
    <submittedName>
        <fullName evidence="9 10">Three prime repair exonuclease, putative</fullName>
        <ecNumber evidence="9">3.1.11.2</ecNumber>
    </submittedName>
</protein>
<evidence type="ECO:0000256" key="4">
    <source>
        <dbReference type="ARBA" id="ARBA00022801"/>
    </source>
</evidence>
<dbReference type="VEuPathDB" id="VectorBase:ISCP_029970"/>
<evidence type="ECO:0000256" key="2">
    <source>
        <dbReference type="ARBA" id="ARBA00022722"/>
    </source>
</evidence>
<evidence type="ECO:0000313" key="11">
    <source>
        <dbReference type="Proteomes" id="UP000001555"/>
    </source>
</evidence>
<evidence type="ECO:0000313" key="10">
    <source>
        <dbReference type="EnsemblMetazoa" id="ISCW008245-PA"/>
    </source>
</evidence>
<dbReference type="InterPro" id="IPR012337">
    <property type="entry name" value="RNaseH-like_sf"/>
</dbReference>
<evidence type="ECO:0007829" key="12">
    <source>
        <dbReference type="PeptideAtlas" id="B7PSW8"/>
    </source>
</evidence>
<dbReference type="EMBL" id="DS781469">
    <property type="protein sequence ID" value="EEC09690.1"/>
    <property type="molecule type" value="Genomic_DNA"/>
</dbReference>
<feature type="domain" description="Exonuclease" evidence="8">
    <location>
        <begin position="9"/>
        <end position="190"/>
    </location>
</feature>
<dbReference type="GO" id="GO:0008311">
    <property type="term" value="F:double-stranded DNA 3'-5' DNA exonuclease activity"/>
    <property type="evidence" value="ECO:0007669"/>
    <property type="project" value="UniProtKB-EC"/>
</dbReference>
<keyword evidence="12" id="KW-1267">Proteomics identification</keyword>
<keyword evidence="3" id="KW-0479">Metal-binding</keyword>
<evidence type="ECO:0000256" key="7">
    <source>
        <dbReference type="ARBA" id="ARBA00025769"/>
    </source>
</evidence>
<reference evidence="9 11" key="1">
    <citation type="submission" date="2008-03" db="EMBL/GenBank/DDBJ databases">
        <title>Annotation of Ixodes scapularis.</title>
        <authorList>
            <consortium name="Ixodes scapularis Genome Project Consortium"/>
            <person name="Caler E."/>
            <person name="Hannick L.I."/>
            <person name="Bidwell S."/>
            <person name="Joardar V."/>
            <person name="Thiagarajan M."/>
            <person name="Amedeo P."/>
            <person name="Galinsky K.J."/>
            <person name="Schobel S."/>
            <person name="Inman J."/>
            <person name="Hostetler J."/>
            <person name="Miller J."/>
            <person name="Hammond M."/>
            <person name="Megy K."/>
            <person name="Lawson D."/>
            <person name="Kodira C."/>
            <person name="Sutton G."/>
            <person name="Meyer J."/>
            <person name="Hill C.A."/>
            <person name="Birren B."/>
            <person name="Nene V."/>
            <person name="Collins F."/>
            <person name="Alarcon-Chaidez F."/>
            <person name="Wikel S."/>
            <person name="Strausberg R."/>
        </authorList>
    </citation>
    <scope>NUCLEOTIDE SEQUENCE [LARGE SCALE GENOMIC DNA]</scope>
    <source>
        <strain evidence="11">Wikel</strain>
        <strain evidence="9">Wikel colony</strain>
    </source>
</reference>
<dbReference type="OrthoDB" id="10250935at2759"/>
<keyword evidence="11" id="KW-1185">Reference proteome</keyword>
<evidence type="ECO:0000256" key="5">
    <source>
        <dbReference type="ARBA" id="ARBA00022839"/>
    </source>
</evidence>
<dbReference type="EnsemblMetazoa" id="ISCW008245-RA">
    <property type="protein sequence ID" value="ISCW008245-PA"/>
    <property type="gene ID" value="ISCW008245"/>
</dbReference>
<keyword evidence="5 9" id="KW-0269">Exonuclease</keyword>
<dbReference type="EC" id="3.1.11.2" evidence="9"/>
<comment type="cofactor">
    <cofactor evidence="1">
        <name>Mg(2+)</name>
        <dbReference type="ChEBI" id="CHEBI:18420"/>
    </cofactor>
</comment>
<evidence type="ECO:0000256" key="1">
    <source>
        <dbReference type="ARBA" id="ARBA00001946"/>
    </source>
</evidence>
<dbReference type="GO" id="GO:0006308">
    <property type="term" value="P:DNA catabolic process"/>
    <property type="evidence" value="ECO:0000318"/>
    <property type="project" value="GO_Central"/>
</dbReference>
<sequence length="192" mass="21143">ASPPTPVQTLVFFDLETTSLPRAGQRVGITELALVAVDRAHFEKQAKPTFRVLNKLTLCIRPEVYLEPMAAQKSGMSEALLGNQRLFRDAVPSLRAFLASLPAPVCLLAHNGDYFDFPILRVSSRRVQGDLGLPGLQCCDTIKALRQIVQAAPPPKKKVKGAGPYSLDMLYKRFCGRRSNAHQAEQDCVDLL</sequence>
<feature type="non-terminal residue" evidence="9">
    <location>
        <position position="1"/>
    </location>
</feature>
<comment type="similarity">
    <text evidence="7">Belongs to the exonuclease superfamily. TREX family.</text>
</comment>
<dbReference type="InterPro" id="IPR036397">
    <property type="entry name" value="RNaseH_sf"/>
</dbReference>
<dbReference type="VEuPathDB" id="VectorBase:ISCI008245"/>
<evidence type="ECO:0000256" key="3">
    <source>
        <dbReference type="ARBA" id="ARBA00022723"/>
    </source>
</evidence>
<dbReference type="STRING" id="6945.B7PSW8"/>
<dbReference type="SUPFAM" id="SSF53098">
    <property type="entry name" value="Ribonuclease H-like"/>
    <property type="match status" value="1"/>
</dbReference>